<feature type="compositionally biased region" description="Basic residues" evidence="2">
    <location>
        <begin position="165"/>
        <end position="177"/>
    </location>
</feature>
<sequence length="288" mass="32383">MVQLECSTHPLRTRPCPPGVGVRDPVPVLELLQRHRNRLRSLKVWLKADGQVDRLLHAQEDDQAARIVEEKQQQIKRLQRQGDHYAARARCMSSSIGTMTASEPSWSNSSARPTHSAPALVPQALVCGIRYRCWSSSSGVATTSNPSRSGSRLMARSTISSMHRTTIRPHTSLRRSNNRSSTPSSLRARRSFSRRVSTLYSTCCPRTNDTTRTSMRIQRRRPNSSSRRLGSFVLEWSKIGDDFSLTGCSFSRDASMLTTRMAGDAYDGANIISLRENINREQHMNRGN</sequence>
<organism evidence="3">
    <name type="scientific">Zea mays</name>
    <name type="common">Maize</name>
    <dbReference type="NCBI Taxonomy" id="4577"/>
    <lineage>
        <taxon>Eukaryota</taxon>
        <taxon>Viridiplantae</taxon>
        <taxon>Streptophyta</taxon>
        <taxon>Embryophyta</taxon>
        <taxon>Tracheophyta</taxon>
        <taxon>Spermatophyta</taxon>
        <taxon>Magnoliopsida</taxon>
        <taxon>Liliopsida</taxon>
        <taxon>Poales</taxon>
        <taxon>Poaceae</taxon>
        <taxon>PACMAD clade</taxon>
        <taxon>Panicoideae</taxon>
        <taxon>Andropogonodae</taxon>
        <taxon>Andropogoneae</taxon>
        <taxon>Tripsacinae</taxon>
        <taxon>Zea</taxon>
    </lineage>
</organism>
<reference evidence="3" key="1">
    <citation type="submission" date="2015-12" db="EMBL/GenBank/DDBJ databases">
        <title>Update maize B73 reference genome by single molecule sequencing technologies.</title>
        <authorList>
            <consortium name="Maize Genome Sequencing Project"/>
            <person name="Ware D."/>
        </authorList>
    </citation>
    <scope>NUCLEOTIDE SEQUENCE [LARGE SCALE GENOMIC DNA]</scope>
    <source>
        <tissue evidence="3">Seedling</tissue>
    </source>
</reference>
<dbReference type="AlphaFoldDB" id="A0A1D6K3N0"/>
<feature type="region of interest" description="Disordered" evidence="2">
    <location>
        <begin position="158"/>
        <end position="189"/>
    </location>
</feature>
<keyword evidence="1" id="KW-0175">Coiled coil</keyword>
<protein>
    <submittedName>
        <fullName evidence="3">Uncharacterized protein</fullName>
    </submittedName>
</protein>
<feature type="non-terminal residue" evidence="3">
    <location>
        <position position="288"/>
    </location>
</feature>
<dbReference type="InParanoid" id="A0A1D6K3N0"/>
<evidence type="ECO:0000256" key="2">
    <source>
        <dbReference type="SAM" id="MobiDB-lite"/>
    </source>
</evidence>
<dbReference type="EMBL" id="CM007647">
    <property type="protein sequence ID" value="ONL98236.1"/>
    <property type="molecule type" value="Genomic_DNA"/>
</dbReference>
<name>A0A1D6K3N0_MAIZE</name>
<accession>A0A1D6K3N0</accession>
<proteinExistence type="predicted"/>
<dbReference type="SMR" id="A0A1D6K3N0"/>
<feature type="coiled-coil region" evidence="1">
    <location>
        <begin position="61"/>
        <end position="88"/>
    </location>
</feature>
<evidence type="ECO:0000313" key="3">
    <source>
        <dbReference type="EMBL" id="ONL98236.1"/>
    </source>
</evidence>
<gene>
    <name evidence="3" type="ORF">ZEAMMB73_Zm00001d029219</name>
</gene>
<evidence type="ECO:0000256" key="1">
    <source>
        <dbReference type="SAM" id="Coils"/>
    </source>
</evidence>